<dbReference type="KEGG" id="tid:Thein_1610"/>
<dbReference type="Proteomes" id="UP000006793">
    <property type="component" value="Chromosome"/>
</dbReference>
<reference evidence="1 2" key="2">
    <citation type="journal article" date="2012" name="Stand. Genomic Sci.">
        <title>Complete genome sequence of the thermophilic sulfate-reducing ocean bacterium Thermodesulfatator indicus type strain (CIR29812(T)).</title>
        <authorList>
            <person name="Anderson I."/>
            <person name="Saunders E."/>
            <person name="Lapidus A."/>
            <person name="Nolan M."/>
            <person name="Lucas S."/>
            <person name="Tice H."/>
            <person name="Del Rio T.G."/>
            <person name="Cheng J.F."/>
            <person name="Han C."/>
            <person name="Tapia R."/>
            <person name="Goodwin L.A."/>
            <person name="Pitluck S."/>
            <person name="Liolios K."/>
            <person name="Mavromatis K."/>
            <person name="Pagani I."/>
            <person name="Ivanova N."/>
            <person name="Mikhailova N."/>
            <person name="Pati A."/>
            <person name="Chen A."/>
            <person name="Palaniappan K."/>
            <person name="Land M."/>
            <person name="Hauser L."/>
            <person name="Jeffries C.D."/>
            <person name="Chang Y.J."/>
            <person name="Brambilla E.M."/>
            <person name="Rohde M."/>
            <person name="Spring S."/>
            <person name="Goker M."/>
            <person name="Detter J.C."/>
            <person name="Woyke T."/>
            <person name="Bristow J."/>
            <person name="Eisen J.A."/>
            <person name="Markowitz V."/>
            <person name="Hugenholtz P."/>
            <person name="Kyrpides N.C."/>
            <person name="Klenk H.P."/>
        </authorList>
    </citation>
    <scope>NUCLEOTIDE SEQUENCE [LARGE SCALE GENOMIC DNA]</scope>
    <source>
        <strain evidence="2">DSM 15286 / JCM 11887 / CIR29812</strain>
    </source>
</reference>
<dbReference type="InterPro" id="IPR024064">
    <property type="entry name" value="FdhE-like_sf"/>
</dbReference>
<name>F8AAV7_THEID</name>
<organism evidence="1 2">
    <name type="scientific">Thermodesulfatator indicus (strain DSM 15286 / JCM 11887 / CIR29812)</name>
    <dbReference type="NCBI Taxonomy" id="667014"/>
    <lineage>
        <taxon>Bacteria</taxon>
        <taxon>Pseudomonadati</taxon>
        <taxon>Thermodesulfobacteriota</taxon>
        <taxon>Thermodesulfobacteria</taxon>
        <taxon>Thermodesulfobacteriales</taxon>
        <taxon>Thermodesulfatatoraceae</taxon>
        <taxon>Thermodesulfatator</taxon>
    </lineage>
</organism>
<reference evidence="2" key="1">
    <citation type="submission" date="2011-04" db="EMBL/GenBank/DDBJ databases">
        <title>The complete genome of Thermodesulfatator indicus DSM 15286.</title>
        <authorList>
            <person name="Lucas S."/>
            <person name="Copeland A."/>
            <person name="Lapidus A."/>
            <person name="Bruce D."/>
            <person name="Goodwin L."/>
            <person name="Pitluck S."/>
            <person name="Peters L."/>
            <person name="Kyrpides N."/>
            <person name="Mavromatis K."/>
            <person name="Pagani I."/>
            <person name="Ivanova N."/>
            <person name="Saunders L."/>
            <person name="Detter J.C."/>
            <person name="Tapia R."/>
            <person name="Han C."/>
            <person name="Land M."/>
            <person name="Hauser L."/>
            <person name="Markowitz V."/>
            <person name="Cheng J.-F."/>
            <person name="Hugenholtz P."/>
            <person name="Woyke T."/>
            <person name="Wu D."/>
            <person name="Spring S."/>
            <person name="Schroeder M."/>
            <person name="Brambilla E."/>
            <person name="Klenk H.-P."/>
            <person name="Eisen J.A."/>
        </authorList>
    </citation>
    <scope>NUCLEOTIDE SEQUENCE [LARGE SCALE GENOMIC DNA]</scope>
    <source>
        <strain evidence="2">DSM 15286 / JCM 11887 / CIR29812</strain>
    </source>
</reference>
<dbReference type="eggNOG" id="COG3677">
    <property type="taxonomic scope" value="Bacteria"/>
</dbReference>
<dbReference type="PaxDb" id="667014-Thein_1610"/>
<dbReference type="SUPFAM" id="SSF144020">
    <property type="entry name" value="FdhE-like"/>
    <property type="match status" value="1"/>
</dbReference>
<dbReference type="AlphaFoldDB" id="F8AAV7"/>
<protein>
    <submittedName>
        <fullName evidence="1">Insertion element protein</fullName>
    </submittedName>
</protein>
<dbReference type="HOGENOM" id="CLU_2195690_0_0_0"/>
<evidence type="ECO:0000313" key="1">
    <source>
        <dbReference type="EMBL" id="AEH45470.1"/>
    </source>
</evidence>
<dbReference type="EMBL" id="CP002683">
    <property type="protein sequence ID" value="AEH45470.1"/>
    <property type="molecule type" value="Genomic_DNA"/>
</dbReference>
<accession>F8AAV7</accession>
<dbReference type="STRING" id="667014.Thein_1610"/>
<keyword evidence="2" id="KW-1185">Reference proteome</keyword>
<evidence type="ECO:0000313" key="2">
    <source>
        <dbReference type="Proteomes" id="UP000006793"/>
    </source>
</evidence>
<proteinExistence type="predicted"/>
<dbReference type="InParanoid" id="F8AAV7"/>
<gene>
    <name evidence="1" type="ordered locus">Thein_1610</name>
</gene>
<sequence length="108" mass="12525">MKAIKCPFCGSQAYNRYGKTKDGLQRYRCLVCNKQFTEKSKPNSIKRPSCPQCGQKMYVYMKTQKFIRWRCSRYPECSTYLKIALEEENNVVLPAQSEGAYSSPNTNN</sequence>